<keyword evidence="2" id="KW-1185">Reference proteome</keyword>
<dbReference type="RefSeq" id="WP_163107186.1">
    <property type="nucleotide sequence ID" value="NZ_JAAAWO010000011.1"/>
</dbReference>
<protein>
    <submittedName>
        <fullName evidence="1">Glycosyltransferase</fullName>
    </submittedName>
</protein>
<sequence>MLNIVVIGYVWPEPNSSAAGQNMLSLIRQHCDAGNKVTFLTAAADSIHKADLAKFDVTSEAIALNCSSFDERIREISPDVVIFDRYMTEEQFSWRVKDACPHALRVLNTEDLHSLRQARHDAVKSSGDASNAQLNTELAQREIASILRSDLTLVISQYEKQLLENHYNVPRAQLRLHPLFVEDAPTSTLDYSQRQHFVHIGNFRHAPNWDAVLQLKQHIWPAIRKKIPDAQLHIYGAYLPKKASQLHNVAQGFIVKGWADNAEEVISSARVLIAPIRFGAGIKGKLLDAMRTHTPSVTTWLGSEGISLEGISLGGISSEGISSKGDLLDTHTNNEKEVTAISTHWPGAICSPIMDNHAVDNFVEHAVSLYQNETRWQKASKQCEEMLKAYRAQADDMTLPEHLQLLFNGLKNHRKSLFLQSLLWHQSLNATKYMSQWIEEKNK</sequence>
<dbReference type="GO" id="GO:0016740">
    <property type="term" value="F:transferase activity"/>
    <property type="evidence" value="ECO:0007669"/>
    <property type="project" value="UniProtKB-KW"/>
</dbReference>
<organism evidence="1 2">
    <name type="scientific">Alteromonas genovensis</name>
    <dbReference type="NCBI Taxonomy" id="471225"/>
    <lineage>
        <taxon>Bacteria</taxon>
        <taxon>Pseudomonadati</taxon>
        <taxon>Pseudomonadota</taxon>
        <taxon>Gammaproteobacteria</taxon>
        <taxon>Alteromonadales</taxon>
        <taxon>Alteromonadaceae</taxon>
        <taxon>Alteromonas/Salinimonas group</taxon>
        <taxon>Alteromonas</taxon>
    </lineage>
</organism>
<name>A0A6N9TL24_9ALTE</name>
<dbReference type="SUPFAM" id="SSF53756">
    <property type="entry name" value="UDP-Glycosyltransferase/glycogen phosphorylase"/>
    <property type="match status" value="1"/>
</dbReference>
<dbReference type="Gene3D" id="3.40.50.2000">
    <property type="entry name" value="Glycogen Phosphorylase B"/>
    <property type="match status" value="1"/>
</dbReference>
<evidence type="ECO:0000313" key="1">
    <source>
        <dbReference type="EMBL" id="NDW16576.1"/>
    </source>
</evidence>
<dbReference type="AlphaFoldDB" id="A0A6N9TL24"/>
<dbReference type="Pfam" id="PF13692">
    <property type="entry name" value="Glyco_trans_1_4"/>
    <property type="match status" value="1"/>
</dbReference>
<proteinExistence type="predicted"/>
<dbReference type="EMBL" id="JAAAWO010000011">
    <property type="protein sequence ID" value="NDW16576.1"/>
    <property type="molecule type" value="Genomic_DNA"/>
</dbReference>
<reference evidence="1 2" key="1">
    <citation type="submission" date="2020-01" db="EMBL/GenBank/DDBJ databases">
        <title>Genomes of bacteria type strains.</title>
        <authorList>
            <person name="Chen J."/>
            <person name="Zhu S."/>
            <person name="Yang J."/>
        </authorList>
    </citation>
    <scope>NUCLEOTIDE SEQUENCE [LARGE SCALE GENOMIC DNA]</scope>
    <source>
        <strain evidence="1 2">LMG 24078</strain>
    </source>
</reference>
<dbReference type="Proteomes" id="UP000471381">
    <property type="component" value="Unassembled WGS sequence"/>
</dbReference>
<comment type="caution">
    <text evidence="1">The sequence shown here is derived from an EMBL/GenBank/DDBJ whole genome shotgun (WGS) entry which is preliminary data.</text>
</comment>
<dbReference type="CDD" id="cd03801">
    <property type="entry name" value="GT4_PimA-like"/>
    <property type="match status" value="1"/>
</dbReference>
<gene>
    <name evidence="1" type="ORF">GTQ48_13750</name>
</gene>
<accession>A0A6N9TL24</accession>
<evidence type="ECO:0000313" key="2">
    <source>
        <dbReference type="Proteomes" id="UP000471381"/>
    </source>
</evidence>
<keyword evidence="1" id="KW-0808">Transferase</keyword>